<proteinExistence type="predicted"/>
<dbReference type="AlphaFoldDB" id="A0A251TT09"/>
<dbReference type="InParanoid" id="A0A251TT09"/>
<dbReference type="Pfam" id="PF05056">
    <property type="entry name" value="DUF674"/>
    <property type="match status" value="1"/>
</dbReference>
<dbReference type="PANTHER" id="PTHR33103">
    <property type="entry name" value="OS01G0153900 PROTEIN"/>
    <property type="match status" value="1"/>
</dbReference>
<dbReference type="Gramene" id="mRNA:HanXRQr2_Chr09g0366841">
    <property type="protein sequence ID" value="CDS:HanXRQr2_Chr09g0366841.1"/>
    <property type="gene ID" value="HanXRQr2_Chr09g0366841"/>
</dbReference>
<keyword evidence="3" id="KW-1185">Reference proteome</keyword>
<dbReference type="Proteomes" id="UP000215914">
    <property type="component" value="Chromosome 9"/>
</dbReference>
<gene>
    <name evidence="2" type="ORF">HannXRQ_Chr09g0241251</name>
    <name evidence="1" type="ORF">HanXRQr2_Chr09g0366841</name>
</gene>
<reference evidence="1 3" key="1">
    <citation type="journal article" date="2017" name="Nature">
        <title>The sunflower genome provides insights into oil metabolism, flowering and Asterid evolution.</title>
        <authorList>
            <person name="Badouin H."/>
            <person name="Gouzy J."/>
            <person name="Grassa C.J."/>
            <person name="Murat F."/>
            <person name="Staton S.E."/>
            <person name="Cottret L."/>
            <person name="Lelandais-Briere C."/>
            <person name="Owens G.L."/>
            <person name="Carrere S."/>
            <person name="Mayjonade B."/>
            <person name="Legrand L."/>
            <person name="Gill N."/>
            <person name="Kane N.C."/>
            <person name="Bowers J.E."/>
            <person name="Hubner S."/>
            <person name="Bellec A."/>
            <person name="Berard A."/>
            <person name="Berges H."/>
            <person name="Blanchet N."/>
            <person name="Boniface M.C."/>
            <person name="Brunel D."/>
            <person name="Catrice O."/>
            <person name="Chaidir N."/>
            <person name="Claudel C."/>
            <person name="Donnadieu C."/>
            <person name="Faraut T."/>
            <person name="Fievet G."/>
            <person name="Helmstetter N."/>
            <person name="King M."/>
            <person name="Knapp S.J."/>
            <person name="Lai Z."/>
            <person name="Le Paslier M.C."/>
            <person name="Lippi Y."/>
            <person name="Lorenzon L."/>
            <person name="Mandel J.R."/>
            <person name="Marage G."/>
            <person name="Marchand G."/>
            <person name="Marquand E."/>
            <person name="Bret-Mestries E."/>
            <person name="Morien E."/>
            <person name="Nambeesan S."/>
            <person name="Nguyen T."/>
            <person name="Pegot-Espagnet P."/>
            <person name="Pouilly N."/>
            <person name="Raftis F."/>
            <person name="Sallet E."/>
            <person name="Schiex T."/>
            <person name="Thomas J."/>
            <person name="Vandecasteele C."/>
            <person name="Vares D."/>
            <person name="Vear F."/>
            <person name="Vautrin S."/>
            <person name="Crespi M."/>
            <person name="Mangin B."/>
            <person name="Burke J.M."/>
            <person name="Salse J."/>
            <person name="Munos S."/>
            <person name="Vincourt P."/>
            <person name="Rieseberg L.H."/>
            <person name="Langlade N.B."/>
        </authorList>
    </citation>
    <scope>NUCLEOTIDE SEQUENCE [LARGE SCALE GENOMIC DNA]</scope>
    <source>
        <strain evidence="3">cv. SF193</strain>
        <tissue evidence="1">Leaves</tissue>
    </source>
</reference>
<evidence type="ECO:0000313" key="1">
    <source>
        <dbReference type="EMBL" id="KAF5789098.1"/>
    </source>
</evidence>
<reference evidence="2" key="2">
    <citation type="submission" date="2017-02" db="EMBL/GenBank/DDBJ databases">
        <title>Sunflower complete genome.</title>
        <authorList>
            <person name="Langlade N."/>
            <person name="Munos S."/>
        </authorList>
    </citation>
    <scope>NUCLEOTIDE SEQUENCE [LARGE SCALE GENOMIC DNA]</scope>
    <source>
        <tissue evidence="2">Leaves</tissue>
    </source>
</reference>
<accession>A0A251TT09</accession>
<dbReference type="PANTHER" id="PTHR33103:SF27">
    <property type="entry name" value="OS04G0594700 PROTEIN"/>
    <property type="match status" value="1"/>
</dbReference>
<name>A0A251TT09_HELAN</name>
<evidence type="ECO:0000313" key="3">
    <source>
        <dbReference type="Proteomes" id="UP000215914"/>
    </source>
</evidence>
<protein>
    <submittedName>
        <fullName evidence="2">Uncharacterized protein</fullName>
    </submittedName>
</protein>
<evidence type="ECO:0000313" key="2">
    <source>
        <dbReference type="EMBL" id="OTG13716.1"/>
    </source>
</evidence>
<dbReference type="EMBL" id="CM007898">
    <property type="protein sequence ID" value="OTG13716.1"/>
    <property type="molecule type" value="Genomic_DNA"/>
</dbReference>
<dbReference type="InterPro" id="IPR007750">
    <property type="entry name" value="DUF674"/>
</dbReference>
<reference evidence="1" key="3">
    <citation type="submission" date="2020-06" db="EMBL/GenBank/DDBJ databases">
        <title>Helianthus annuus Genome sequencing and assembly Release 2.</title>
        <authorList>
            <person name="Gouzy J."/>
            <person name="Langlade N."/>
            <person name="Munos S."/>
        </authorList>
    </citation>
    <scope>NUCLEOTIDE SEQUENCE</scope>
    <source>
        <tissue evidence="1">Leaves</tissue>
    </source>
</reference>
<dbReference type="EMBL" id="MNCJ02000324">
    <property type="protein sequence ID" value="KAF5789098.1"/>
    <property type="molecule type" value="Genomic_DNA"/>
</dbReference>
<organism evidence="2 3">
    <name type="scientific">Helianthus annuus</name>
    <name type="common">Common sunflower</name>
    <dbReference type="NCBI Taxonomy" id="4232"/>
    <lineage>
        <taxon>Eukaryota</taxon>
        <taxon>Viridiplantae</taxon>
        <taxon>Streptophyta</taxon>
        <taxon>Embryophyta</taxon>
        <taxon>Tracheophyta</taxon>
        <taxon>Spermatophyta</taxon>
        <taxon>Magnoliopsida</taxon>
        <taxon>eudicotyledons</taxon>
        <taxon>Gunneridae</taxon>
        <taxon>Pentapetalae</taxon>
        <taxon>asterids</taxon>
        <taxon>campanulids</taxon>
        <taxon>Asterales</taxon>
        <taxon>Asteraceae</taxon>
        <taxon>Asteroideae</taxon>
        <taxon>Heliantheae alliance</taxon>
        <taxon>Heliantheae</taxon>
        <taxon>Helianthus</taxon>
    </lineage>
</organism>
<sequence length="168" mass="18803">MLTFLKMALLNYCPFTYLIFHRILPFRSVKQCDLIQKVVSATSKMHLEVSLQKSTGKVLFAEAEEDFVDFLFGILSIPLGTVVGTLMNGASSISCLDNIFKSISNMSVGRYLKSQDVKDMLLKPHFGQPFSSKNQVVISLPTRFKSYELIITPLSSYSTSETIWNGDG</sequence>